<feature type="compositionally biased region" description="Basic and acidic residues" evidence="1">
    <location>
        <begin position="378"/>
        <end position="389"/>
    </location>
</feature>
<feature type="domain" description="Microbial-type PARG catalytic" evidence="2">
    <location>
        <begin position="428"/>
        <end position="579"/>
    </location>
</feature>
<protein>
    <recommendedName>
        <fullName evidence="2">Microbial-type PARG catalytic domain-containing protein</fullName>
    </recommendedName>
</protein>
<accession>A0ABR2KNS9</accession>
<dbReference type="Pfam" id="PF10021">
    <property type="entry name" value="PARG_cat_microb"/>
    <property type="match status" value="1"/>
</dbReference>
<dbReference type="Proteomes" id="UP001470230">
    <property type="component" value="Unassembled WGS sequence"/>
</dbReference>
<dbReference type="SUPFAM" id="SSF52949">
    <property type="entry name" value="Macro domain-like"/>
    <property type="match status" value="1"/>
</dbReference>
<evidence type="ECO:0000313" key="3">
    <source>
        <dbReference type="EMBL" id="KAK8892488.1"/>
    </source>
</evidence>
<comment type="caution">
    <text evidence="3">The sequence shown here is derived from an EMBL/GenBank/DDBJ whole genome shotgun (WGS) entry which is preliminary data.</text>
</comment>
<proteinExistence type="predicted"/>
<feature type="region of interest" description="Disordered" evidence="1">
    <location>
        <begin position="306"/>
        <end position="419"/>
    </location>
</feature>
<gene>
    <name evidence="3" type="ORF">M9Y10_029717</name>
</gene>
<dbReference type="PANTHER" id="PTHR35596:SF1">
    <property type="entry name" value="MICROBIAL-TYPE PARG CATALYTIC DOMAIN-CONTAINING PROTEIN"/>
    <property type="match status" value="1"/>
</dbReference>
<dbReference type="PANTHER" id="PTHR35596">
    <property type="entry name" value="DUF2263 DOMAIN-CONTAINING PROTEIN"/>
    <property type="match status" value="1"/>
</dbReference>
<dbReference type="InterPro" id="IPR012664">
    <property type="entry name" value="CHP02452"/>
</dbReference>
<dbReference type="InterPro" id="IPR043472">
    <property type="entry name" value="Macro_dom-like"/>
</dbReference>
<dbReference type="EMBL" id="JAPFFF010000004">
    <property type="protein sequence ID" value="KAK8892488.1"/>
    <property type="molecule type" value="Genomic_DNA"/>
</dbReference>
<dbReference type="NCBIfam" id="TIGR02452">
    <property type="entry name" value="TIGR02452 family protein"/>
    <property type="match status" value="1"/>
</dbReference>
<dbReference type="InterPro" id="IPR019261">
    <property type="entry name" value="PARG_cat_microbial"/>
</dbReference>
<organism evidence="3 4">
    <name type="scientific">Tritrichomonas musculus</name>
    <dbReference type="NCBI Taxonomy" id="1915356"/>
    <lineage>
        <taxon>Eukaryota</taxon>
        <taxon>Metamonada</taxon>
        <taxon>Parabasalia</taxon>
        <taxon>Tritrichomonadida</taxon>
        <taxon>Tritrichomonadidae</taxon>
        <taxon>Tritrichomonas</taxon>
    </lineage>
</organism>
<reference evidence="3 4" key="1">
    <citation type="submission" date="2024-04" db="EMBL/GenBank/DDBJ databases">
        <title>Tritrichomonas musculus Genome.</title>
        <authorList>
            <person name="Alves-Ferreira E."/>
            <person name="Grigg M."/>
            <person name="Lorenzi H."/>
            <person name="Galac M."/>
        </authorList>
    </citation>
    <scope>NUCLEOTIDE SEQUENCE [LARGE SCALE GENOMIC DNA]</scope>
    <source>
        <strain evidence="3 4">EAF2021</strain>
    </source>
</reference>
<dbReference type="Gene3D" id="3.40.220.10">
    <property type="entry name" value="Leucine Aminopeptidase, subunit E, domain 1"/>
    <property type="match status" value="1"/>
</dbReference>
<evidence type="ECO:0000259" key="2">
    <source>
        <dbReference type="Pfam" id="PF10021"/>
    </source>
</evidence>
<evidence type="ECO:0000256" key="1">
    <source>
        <dbReference type="SAM" id="MobiDB-lite"/>
    </source>
</evidence>
<feature type="compositionally biased region" description="Low complexity" evidence="1">
    <location>
        <begin position="322"/>
        <end position="339"/>
    </location>
</feature>
<name>A0ABR2KNS9_9EUKA</name>
<keyword evidence="4" id="KW-1185">Reference proteome</keyword>
<sequence length="696" mass="81026">MNQIKVSVSISENNVNEINQKITFYKNQRKHDIGYLYTILNIHQEAKIDFEKIATSGKCIIKGNNYFDLYKISKFFGIQPITNKILSLYDEYRLTFDQIADQICFLHKRLISNIETKYFDDFLESSNTILRFSENINKLIKNDYFQDLPIPIITKILVKSDRLNISPDPLYIFITKSISERFPLLYFVCFSKLTKNIRTLDFKQIVISFFKNFDEIINLLLPDKKELINFLRENNQIPITSFYHSKLNDKYSDDQSELTFNFENQKEEEESGRYNDSTIQKSGRNATIGMEQPNSSKFLLQTIQQPYQKSTNSEDNRPIQFSKTTTTTSRLSNLSSKKNQAVITKPVIPSNQFNASHGNRRSPPLGNPTQNPRFTKKQTSENELKKEDLQDYFIDNDSSDEQQYKPPGNRNHRPLSEDDKRRAKIWKDTEKILNDGQYEINGKTIKIKSLIDKSIRDTKTIRPTDKLSFNKNSVNKNIPKEALYQKVDVLNRTTFEAARKFIENDPNKKICVLNFASAVKPGGGVLNGRSAQEETLSRMSSLYWSLLKDPEMYGYNSNHYNPYYSDYMIFSPDVVVFRDDDYKLIDHYEVSVISSPAVNCKELKDLGTYNKDKVNDVMTNRCRRILEVCLFFGIKNIVLGAFGCGVFENRPEDVSEIFRKLIVDDEYGAYFDRIIFAIKSKRNGYTLSTFKEAFRK</sequence>
<evidence type="ECO:0000313" key="4">
    <source>
        <dbReference type="Proteomes" id="UP001470230"/>
    </source>
</evidence>